<gene>
    <name evidence="2" type="primary">LOC103585331</name>
</gene>
<accession>A0ABM0Q7Y7</accession>
<name>A0ABM0Q7Y7_GALVR</name>
<protein>
    <submittedName>
        <fullName evidence="2">Testis-specific Y-encoded-like protein 6</fullName>
    </submittedName>
</protein>
<evidence type="ECO:0000313" key="1">
    <source>
        <dbReference type="Proteomes" id="UP000694923"/>
    </source>
</evidence>
<keyword evidence="1" id="KW-1185">Reference proteome</keyword>
<evidence type="ECO:0000313" key="2">
    <source>
        <dbReference type="RefSeq" id="XP_008564478.1"/>
    </source>
</evidence>
<dbReference type="RefSeq" id="XP_008564478.1">
    <property type="nucleotide sequence ID" value="XM_008566256.1"/>
</dbReference>
<dbReference type="GeneID" id="103585331"/>
<organism evidence="1 2">
    <name type="scientific">Galeopterus variegatus</name>
    <name type="common">Malayan flying lemur</name>
    <name type="synonym">Cynocephalus variegatus</name>
    <dbReference type="NCBI Taxonomy" id="482537"/>
    <lineage>
        <taxon>Eukaryota</taxon>
        <taxon>Metazoa</taxon>
        <taxon>Chordata</taxon>
        <taxon>Craniata</taxon>
        <taxon>Vertebrata</taxon>
        <taxon>Euteleostomi</taxon>
        <taxon>Mammalia</taxon>
        <taxon>Eutheria</taxon>
        <taxon>Euarchontoglires</taxon>
        <taxon>Dermoptera</taxon>
        <taxon>Cynocephalidae</taxon>
        <taxon>Galeopterus</taxon>
    </lineage>
</organism>
<dbReference type="Proteomes" id="UP000694923">
    <property type="component" value="Unplaced"/>
</dbReference>
<proteinExistence type="predicted"/>
<reference evidence="2" key="1">
    <citation type="submission" date="2025-08" db="UniProtKB">
        <authorList>
            <consortium name="RefSeq"/>
        </authorList>
    </citation>
    <scope>IDENTIFICATION</scope>
</reference>
<sequence length="221" mass="22855">MSLQSRVERTLLPQTCSLTTPGHARGDPHPHQCQRLRGESKATQAMAEMGESSLGAGTLVLPRLPEVEGAPRDPVNYGHTPQIRMYGGRGPIATEVGQEVAPPPTEGLGAASTSVATDGFQGGETHCPGGEKALETCGTWKSGSEVMAGAKAKDAETGKCAAIFSVVVAEEERAEVVVEKPAGCDDAPSPAWDILLLKKGGDEAVNAISAARILAALFDGD</sequence>